<protein>
    <recommendedName>
        <fullName evidence="4">Cytochrome-c oxidase</fullName>
    </recommendedName>
</protein>
<dbReference type="SUPFAM" id="SSF81442">
    <property type="entry name" value="Cytochrome c oxidase subunit I-like"/>
    <property type="match status" value="1"/>
</dbReference>
<keyword evidence="1" id="KW-0812">Transmembrane</keyword>
<feature type="transmembrane region" description="Helical" evidence="1">
    <location>
        <begin position="77"/>
        <end position="98"/>
    </location>
</feature>
<reference evidence="3" key="1">
    <citation type="journal article" date="2019" name="Int. J. Syst. Evol. Microbiol.">
        <title>The Global Catalogue of Microorganisms (GCM) 10K type strain sequencing project: providing services to taxonomists for standard genome sequencing and annotation.</title>
        <authorList>
            <consortium name="The Broad Institute Genomics Platform"/>
            <consortium name="The Broad Institute Genome Sequencing Center for Infectious Disease"/>
            <person name="Wu L."/>
            <person name="Ma J."/>
        </authorList>
    </citation>
    <scope>NUCLEOTIDE SEQUENCE [LARGE SCALE GENOMIC DNA]</scope>
    <source>
        <strain evidence="3">CGMCC 1.15341</strain>
    </source>
</reference>
<evidence type="ECO:0008006" key="4">
    <source>
        <dbReference type="Google" id="ProtNLM"/>
    </source>
</evidence>
<dbReference type="Proteomes" id="UP000629025">
    <property type="component" value="Unassembled WGS sequence"/>
</dbReference>
<feature type="transmembrane region" description="Helical" evidence="1">
    <location>
        <begin position="48"/>
        <end position="68"/>
    </location>
</feature>
<evidence type="ECO:0000256" key="1">
    <source>
        <dbReference type="SAM" id="Phobius"/>
    </source>
</evidence>
<name>A0ABQ1K6Y2_9GAMM</name>
<keyword evidence="3" id="KW-1185">Reference proteome</keyword>
<keyword evidence="1" id="KW-0472">Membrane</keyword>
<sequence length="127" mass="13640">MSNETLPSLAATQLKIAALWLLFGLVMGIVMAATHDFRLNGVHAHINLLGWATLALTGLVYASVPTMLKSRLAYGHFWLHNLGLVVMMTGLAAFRFGFAAAEPLIAVGAIATTLGVALFVLNLFYRV</sequence>
<keyword evidence="1" id="KW-1133">Transmembrane helix</keyword>
<organism evidence="2 3">
    <name type="scientific">Marinobacterium zhoushanense</name>
    <dbReference type="NCBI Taxonomy" id="1679163"/>
    <lineage>
        <taxon>Bacteria</taxon>
        <taxon>Pseudomonadati</taxon>
        <taxon>Pseudomonadota</taxon>
        <taxon>Gammaproteobacteria</taxon>
        <taxon>Oceanospirillales</taxon>
        <taxon>Oceanospirillaceae</taxon>
        <taxon>Marinobacterium</taxon>
    </lineage>
</organism>
<comment type="caution">
    <text evidence="2">The sequence shown here is derived from an EMBL/GenBank/DDBJ whole genome shotgun (WGS) entry which is preliminary data.</text>
</comment>
<feature type="transmembrane region" description="Helical" evidence="1">
    <location>
        <begin position="104"/>
        <end position="125"/>
    </location>
</feature>
<dbReference type="EMBL" id="BMIJ01000002">
    <property type="protein sequence ID" value="GGB86368.1"/>
    <property type="molecule type" value="Genomic_DNA"/>
</dbReference>
<evidence type="ECO:0000313" key="2">
    <source>
        <dbReference type="EMBL" id="GGB86368.1"/>
    </source>
</evidence>
<gene>
    <name evidence="2" type="ORF">GCM10011352_10340</name>
</gene>
<proteinExistence type="predicted"/>
<dbReference type="Gene3D" id="1.20.210.10">
    <property type="entry name" value="Cytochrome c oxidase-like, subunit I domain"/>
    <property type="match status" value="1"/>
</dbReference>
<accession>A0ABQ1K6Y2</accession>
<dbReference type="RefSeq" id="WP_188746056.1">
    <property type="nucleotide sequence ID" value="NZ_BMIJ01000002.1"/>
</dbReference>
<dbReference type="InterPro" id="IPR036927">
    <property type="entry name" value="Cyt_c_oxase-like_su1_sf"/>
</dbReference>
<evidence type="ECO:0000313" key="3">
    <source>
        <dbReference type="Proteomes" id="UP000629025"/>
    </source>
</evidence>